<dbReference type="InterPro" id="IPR001094">
    <property type="entry name" value="Flavdoxin-like"/>
</dbReference>
<accession>A0A1T1GUB7</accession>
<evidence type="ECO:0000256" key="5">
    <source>
        <dbReference type="SAM" id="Phobius"/>
    </source>
</evidence>
<name>A0A1T1GUB7_9GAMM</name>
<keyword evidence="5" id="KW-1133">Transmembrane helix</keyword>
<dbReference type="PRINTS" id="PR00369">
    <property type="entry name" value="FLAVODOXIN"/>
</dbReference>
<dbReference type="GO" id="GO:0005829">
    <property type="term" value="C:cytosol"/>
    <property type="evidence" value="ECO:0007669"/>
    <property type="project" value="TreeGrafter"/>
</dbReference>
<dbReference type="Proteomes" id="UP000191160">
    <property type="component" value="Unassembled WGS sequence"/>
</dbReference>
<evidence type="ECO:0000313" key="8">
    <source>
        <dbReference type="EMBL" id="OOV81194.1"/>
    </source>
</evidence>
<dbReference type="Pfam" id="PF00175">
    <property type="entry name" value="NAD_binding_1"/>
    <property type="match status" value="1"/>
</dbReference>
<feature type="transmembrane region" description="Helical" evidence="5">
    <location>
        <begin position="6"/>
        <end position="28"/>
    </location>
</feature>
<evidence type="ECO:0000256" key="4">
    <source>
        <dbReference type="ARBA" id="ARBA00023797"/>
    </source>
</evidence>
<dbReference type="SUPFAM" id="SSF52218">
    <property type="entry name" value="Flavoproteins"/>
    <property type="match status" value="1"/>
</dbReference>
<evidence type="ECO:0000259" key="7">
    <source>
        <dbReference type="PROSITE" id="PS51384"/>
    </source>
</evidence>
<dbReference type="AlphaFoldDB" id="A0A1T1GUB7"/>
<dbReference type="Gene3D" id="3.40.50.80">
    <property type="entry name" value="Nucleotide-binding domain of ferredoxin-NADP reductase (FNR) module"/>
    <property type="match status" value="1"/>
</dbReference>
<dbReference type="SUPFAM" id="SSF63380">
    <property type="entry name" value="Riboflavin synthase domain-like"/>
    <property type="match status" value="1"/>
</dbReference>
<dbReference type="PROSITE" id="PS50902">
    <property type="entry name" value="FLAVODOXIN_LIKE"/>
    <property type="match status" value="1"/>
</dbReference>
<dbReference type="InterPro" id="IPR017927">
    <property type="entry name" value="FAD-bd_FR_type"/>
</dbReference>
<dbReference type="PRINTS" id="PR00371">
    <property type="entry name" value="FPNCR"/>
</dbReference>
<dbReference type="PANTHER" id="PTHR19384">
    <property type="entry name" value="NITRIC OXIDE SYNTHASE-RELATED"/>
    <property type="match status" value="1"/>
</dbReference>
<reference evidence="8 9" key="1">
    <citation type="submission" date="2017-02" db="EMBL/GenBank/DDBJ databases">
        <title>Acinetobacter sp. ANC 4945, whole genome shotgun sequencing project.</title>
        <authorList>
            <person name="Radolfova-Krizova L."/>
            <person name="Al Atrouni A."/>
            <person name="Nemec A."/>
        </authorList>
    </citation>
    <scope>NUCLEOTIDE SEQUENCE [LARGE SCALE GENOMIC DNA]</scope>
    <source>
        <strain evidence="8 9">ANC 4945</strain>
    </source>
</reference>
<dbReference type="GO" id="GO:0050660">
    <property type="term" value="F:flavin adenine dinucleotide binding"/>
    <property type="evidence" value="ECO:0007669"/>
    <property type="project" value="TreeGrafter"/>
</dbReference>
<gene>
    <name evidence="8" type="ORF">B1202_11580</name>
</gene>
<evidence type="ECO:0000256" key="2">
    <source>
        <dbReference type="ARBA" id="ARBA00022643"/>
    </source>
</evidence>
<dbReference type="PROSITE" id="PS51384">
    <property type="entry name" value="FAD_FR"/>
    <property type="match status" value="1"/>
</dbReference>
<dbReference type="InterPro" id="IPR008254">
    <property type="entry name" value="Flavodoxin/NO_synth"/>
</dbReference>
<dbReference type="InterPro" id="IPR001433">
    <property type="entry name" value="OxRdtase_FAD/NAD-bd"/>
</dbReference>
<keyword evidence="5" id="KW-0812">Transmembrane</keyword>
<keyword evidence="5" id="KW-0472">Membrane</keyword>
<evidence type="ECO:0000313" key="9">
    <source>
        <dbReference type="Proteomes" id="UP000191160"/>
    </source>
</evidence>
<keyword evidence="9" id="KW-1185">Reference proteome</keyword>
<dbReference type="CDD" id="cd06200">
    <property type="entry name" value="SiR_like1"/>
    <property type="match status" value="1"/>
</dbReference>
<feature type="domain" description="Flavodoxin-like" evidence="6">
    <location>
        <begin position="44"/>
        <end position="181"/>
    </location>
</feature>
<dbReference type="InterPro" id="IPR039261">
    <property type="entry name" value="FNR_nucleotide-bd"/>
</dbReference>
<dbReference type="RefSeq" id="WP_078190756.1">
    <property type="nucleotide sequence ID" value="NZ_JAMCOZ010000009.1"/>
</dbReference>
<keyword evidence="3" id="KW-0813">Transport</keyword>
<sequence length="489" mass="55795">MTQAVITLLIFFAIIFALYVFAIIYLWLQKSKEKSVKAIRADAVLIVYATQSGQAEAIAAQTAERLAQSGQAVELMSIESFNAEQLKTAHQVIWIVSTYGEGDAPDIAQHFDHYLAQHSLDLSHQSYAILALGDRRYANFCEFGHRLNQFLQQSQAKAWFDLVTVDQMSADDLSHWNIQLSQHFQHDMALQQPTRVWNKIQLKSRRLLNAGSQGQPLYHLVFDVPKEMLWQSGDIVEIQCENNHEVLADFQSVHPELNELHIEQLRDRNLRQIPTRTHQQSLAEWLEDFKPLPIREYSIASRSNDQQLELVVRQEQHGNELGLGSGLLTQDLKLGQCIHAYIRANPNFHLAEGVQSAILIGNGSGMAGLLSHLKQRVATEHYQNWLIYGERQQAFDAIFADELHELQSQAKIVEIDRVFSRDGFAEKYVQDVLVVKKAELIDWLEQGACLYICGSLNMAKAVDTTLQEILGIEQLHTLRKAGRYRRDVY</sequence>
<evidence type="ECO:0000256" key="1">
    <source>
        <dbReference type="ARBA" id="ARBA00022630"/>
    </source>
</evidence>
<dbReference type="InterPro" id="IPR017938">
    <property type="entry name" value="Riboflavin_synthase-like_b-brl"/>
</dbReference>
<dbReference type="Gene3D" id="3.40.50.360">
    <property type="match status" value="1"/>
</dbReference>
<feature type="domain" description="FAD-binding FR-type" evidence="7">
    <location>
        <begin position="195"/>
        <end position="351"/>
    </location>
</feature>
<dbReference type="Pfam" id="PF00258">
    <property type="entry name" value="Flavodoxin_1"/>
    <property type="match status" value="1"/>
</dbReference>
<dbReference type="Gene3D" id="2.40.30.10">
    <property type="entry name" value="Translation factors"/>
    <property type="match status" value="1"/>
</dbReference>
<comment type="caution">
    <text evidence="8">The sequence shown here is derived from an EMBL/GenBank/DDBJ whole genome shotgun (WGS) entry which is preliminary data.</text>
</comment>
<dbReference type="EMBL" id="MVKX01000007">
    <property type="protein sequence ID" value="OOV81194.1"/>
    <property type="molecule type" value="Genomic_DNA"/>
</dbReference>
<dbReference type="GO" id="GO:0003958">
    <property type="term" value="F:NADPH-hemoprotein reductase activity"/>
    <property type="evidence" value="ECO:0007669"/>
    <property type="project" value="UniProtKB-EC"/>
</dbReference>
<dbReference type="InterPro" id="IPR001709">
    <property type="entry name" value="Flavoprot_Pyr_Nucl_cyt_Rdtase"/>
</dbReference>
<dbReference type="EC" id="1.6.2.4" evidence="4"/>
<dbReference type="InterPro" id="IPR029039">
    <property type="entry name" value="Flavoprotein-like_sf"/>
</dbReference>
<dbReference type="GO" id="GO:0010181">
    <property type="term" value="F:FMN binding"/>
    <property type="evidence" value="ECO:0007669"/>
    <property type="project" value="InterPro"/>
</dbReference>
<keyword evidence="3" id="KW-0249">Electron transport</keyword>
<proteinExistence type="predicted"/>
<organism evidence="8 9">
    <name type="scientific">Acinetobacter amyesii</name>
    <dbReference type="NCBI Taxonomy" id="2942470"/>
    <lineage>
        <taxon>Bacteria</taxon>
        <taxon>Pseudomonadati</taxon>
        <taxon>Pseudomonadota</taxon>
        <taxon>Gammaproteobacteria</taxon>
        <taxon>Moraxellales</taxon>
        <taxon>Moraxellaceae</taxon>
        <taxon>Acinetobacter</taxon>
    </lineage>
</organism>
<dbReference type="PANTHER" id="PTHR19384:SF17">
    <property type="entry name" value="NADPH--CYTOCHROME P450 REDUCTASE"/>
    <property type="match status" value="1"/>
</dbReference>
<evidence type="ECO:0000256" key="3">
    <source>
        <dbReference type="ARBA" id="ARBA00022982"/>
    </source>
</evidence>
<keyword evidence="2" id="KW-0288">FMN</keyword>
<keyword evidence="1" id="KW-0285">Flavoprotein</keyword>
<dbReference type="SUPFAM" id="SSF52343">
    <property type="entry name" value="Ferredoxin reductase-like, C-terminal NADP-linked domain"/>
    <property type="match status" value="1"/>
</dbReference>
<evidence type="ECO:0000259" key="6">
    <source>
        <dbReference type="PROSITE" id="PS50902"/>
    </source>
</evidence>
<protein>
    <recommendedName>
        <fullName evidence="4">NADPH--hemoprotein reductase</fullName>
        <ecNumber evidence="4">1.6.2.4</ecNumber>
    </recommendedName>
</protein>